<sequence length="206" mass="21186">MPPTRPGGATVVTQERARPGVRLTARGAIALIFVSTLVAEAAGSSMVVGLVFCLGCLGAVLLVQPRELLSLVVTPPLVFFVATLISAVIGTFGAPSLIQALGVGLFTDLSAGAPWLFAGSVLVLGVAWFRGLADNVVELRAELRANRAAPASTGPAGRQPSGVPAGKGTRARGRQAAEPGDVPVYAPEPEGYFEPRVYGSPRESKD</sequence>
<protein>
    <recommendedName>
        <fullName evidence="3">DUF6542 domain-containing protein</fullName>
    </recommendedName>
</protein>
<keyword evidence="2" id="KW-0472">Membrane</keyword>
<keyword evidence="2" id="KW-0812">Transmembrane</keyword>
<comment type="caution">
    <text evidence="4">The sequence shown here is derived from an EMBL/GenBank/DDBJ whole genome shotgun (WGS) entry which is preliminary data.</text>
</comment>
<keyword evidence="2" id="KW-1133">Transmembrane helix</keyword>
<evidence type="ECO:0000313" key="5">
    <source>
        <dbReference type="Proteomes" id="UP000253094"/>
    </source>
</evidence>
<dbReference type="InterPro" id="IPR046672">
    <property type="entry name" value="DUF6542"/>
</dbReference>
<organism evidence="4 5">
    <name type="scientific">Sphaerisporangium album</name>
    <dbReference type="NCBI Taxonomy" id="509200"/>
    <lineage>
        <taxon>Bacteria</taxon>
        <taxon>Bacillati</taxon>
        <taxon>Actinomycetota</taxon>
        <taxon>Actinomycetes</taxon>
        <taxon>Streptosporangiales</taxon>
        <taxon>Streptosporangiaceae</taxon>
        <taxon>Sphaerisporangium</taxon>
    </lineage>
</organism>
<dbReference type="Pfam" id="PF20177">
    <property type="entry name" value="DUF6542"/>
    <property type="match status" value="1"/>
</dbReference>
<feature type="transmembrane region" description="Helical" evidence="2">
    <location>
        <begin position="112"/>
        <end position="133"/>
    </location>
</feature>
<feature type="region of interest" description="Disordered" evidence="1">
    <location>
        <begin position="148"/>
        <end position="206"/>
    </location>
</feature>
<name>A0A367FLT2_9ACTN</name>
<reference evidence="4 5" key="1">
    <citation type="submission" date="2018-06" db="EMBL/GenBank/DDBJ databases">
        <title>Sphaerisporangium craniellae sp. nov., isolated from a marine sponge in the South China Sea.</title>
        <authorList>
            <person name="Li L."/>
        </authorList>
    </citation>
    <scope>NUCLEOTIDE SEQUENCE [LARGE SCALE GENOMIC DNA]</scope>
    <source>
        <strain evidence="4 5">CCTCC AA 208026</strain>
    </source>
</reference>
<feature type="transmembrane region" description="Helical" evidence="2">
    <location>
        <begin position="45"/>
        <end position="63"/>
    </location>
</feature>
<dbReference type="OrthoDB" id="3477680at2"/>
<dbReference type="EMBL" id="QOIL01000005">
    <property type="protein sequence ID" value="RCG31356.1"/>
    <property type="molecule type" value="Genomic_DNA"/>
</dbReference>
<gene>
    <name evidence="4" type="ORF">DQ384_11650</name>
</gene>
<dbReference type="AlphaFoldDB" id="A0A367FLT2"/>
<feature type="transmembrane region" description="Helical" evidence="2">
    <location>
        <begin position="68"/>
        <end position="92"/>
    </location>
</feature>
<dbReference type="Proteomes" id="UP000253094">
    <property type="component" value="Unassembled WGS sequence"/>
</dbReference>
<evidence type="ECO:0000313" key="4">
    <source>
        <dbReference type="EMBL" id="RCG31356.1"/>
    </source>
</evidence>
<feature type="domain" description="DUF6542" evidence="3">
    <location>
        <begin position="22"/>
        <end position="133"/>
    </location>
</feature>
<proteinExistence type="predicted"/>
<evidence type="ECO:0000256" key="2">
    <source>
        <dbReference type="SAM" id="Phobius"/>
    </source>
</evidence>
<keyword evidence="5" id="KW-1185">Reference proteome</keyword>
<accession>A0A367FLT2</accession>
<evidence type="ECO:0000256" key="1">
    <source>
        <dbReference type="SAM" id="MobiDB-lite"/>
    </source>
</evidence>
<evidence type="ECO:0000259" key="3">
    <source>
        <dbReference type="Pfam" id="PF20177"/>
    </source>
</evidence>